<dbReference type="RefSeq" id="XP_029220383.1">
    <property type="nucleotide sequence ID" value="XM_029363017.1"/>
</dbReference>
<feature type="compositionally biased region" description="Low complexity" evidence="1">
    <location>
        <begin position="1002"/>
        <end position="1012"/>
    </location>
</feature>
<dbReference type="Proteomes" id="UP000224006">
    <property type="component" value="Chromosome III"/>
</dbReference>
<feature type="region of interest" description="Disordered" evidence="1">
    <location>
        <begin position="1377"/>
        <end position="1405"/>
    </location>
</feature>
<organism evidence="2 3">
    <name type="scientific">Besnoitia besnoiti</name>
    <name type="common">Apicomplexan protozoan</name>
    <dbReference type="NCBI Taxonomy" id="94643"/>
    <lineage>
        <taxon>Eukaryota</taxon>
        <taxon>Sar</taxon>
        <taxon>Alveolata</taxon>
        <taxon>Apicomplexa</taxon>
        <taxon>Conoidasida</taxon>
        <taxon>Coccidia</taxon>
        <taxon>Eucoccidiorida</taxon>
        <taxon>Eimeriorina</taxon>
        <taxon>Sarcocystidae</taxon>
        <taxon>Besnoitia</taxon>
    </lineage>
</organism>
<dbReference type="STRING" id="94643.A0A2A9MGU4"/>
<feature type="region of interest" description="Disordered" evidence="1">
    <location>
        <begin position="424"/>
        <end position="671"/>
    </location>
</feature>
<feature type="compositionally biased region" description="Polar residues" evidence="1">
    <location>
        <begin position="631"/>
        <end position="643"/>
    </location>
</feature>
<feature type="compositionally biased region" description="Basic and acidic residues" evidence="1">
    <location>
        <begin position="74"/>
        <end position="85"/>
    </location>
</feature>
<dbReference type="KEGG" id="bbes:BESB_045660"/>
<accession>A0A2A9MGU4</accession>
<feature type="region of interest" description="Disordered" evidence="1">
    <location>
        <begin position="708"/>
        <end position="756"/>
    </location>
</feature>
<protein>
    <submittedName>
        <fullName evidence="2">Uncharacterized protein</fullName>
    </submittedName>
</protein>
<feature type="compositionally biased region" description="Gly residues" evidence="1">
    <location>
        <begin position="960"/>
        <end position="976"/>
    </location>
</feature>
<feature type="compositionally biased region" description="Basic residues" evidence="1">
    <location>
        <begin position="555"/>
        <end position="566"/>
    </location>
</feature>
<feature type="compositionally biased region" description="Basic and acidic residues" evidence="1">
    <location>
        <begin position="732"/>
        <end position="744"/>
    </location>
</feature>
<feature type="compositionally biased region" description="Basic and acidic residues" evidence="1">
    <location>
        <begin position="595"/>
        <end position="604"/>
    </location>
</feature>
<feature type="region of interest" description="Disordered" evidence="1">
    <location>
        <begin position="1162"/>
        <end position="1181"/>
    </location>
</feature>
<feature type="compositionally biased region" description="Basic and acidic residues" evidence="1">
    <location>
        <begin position="1163"/>
        <end position="1174"/>
    </location>
</feature>
<feature type="region of interest" description="Disordered" evidence="1">
    <location>
        <begin position="1"/>
        <end position="47"/>
    </location>
</feature>
<comment type="caution">
    <text evidence="2">The sequence shown here is derived from an EMBL/GenBank/DDBJ whole genome shotgun (WGS) entry which is preliminary data.</text>
</comment>
<gene>
    <name evidence="2" type="ORF">BESB_045660</name>
</gene>
<feature type="region of interest" description="Disordered" evidence="1">
    <location>
        <begin position="837"/>
        <end position="1152"/>
    </location>
</feature>
<feature type="compositionally biased region" description="Basic and acidic residues" evidence="1">
    <location>
        <begin position="1105"/>
        <end position="1114"/>
    </location>
</feature>
<evidence type="ECO:0000313" key="2">
    <source>
        <dbReference type="EMBL" id="PFH36374.1"/>
    </source>
</evidence>
<feature type="compositionally biased region" description="Acidic residues" evidence="1">
    <location>
        <begin position="527"/>
        <end position="536"/>
    </location>
</feature>
<feature type="region of interest" description="Disordered" evidence="1">
    <location>
        <begin position="63"/>
        <end position="98"/>
    </location>
</feature>
<dbReference type="InterPro" id="IPR036322">
    <property type="entry name" value="WD40_repeat_dom_sf"/>
</dbReference>
<proteinExistence type="predicted"/>
<name>A0A2A9MGU4_BESBE</name>
<feature type="compositionally biased region" description="Low complexity" evidence="1">
    <location>
        <begin position="1089"/>
        <end position="1103"/>
    </location>
</feature>
<evidence type="ECO:0000313" key="3">
    <source>
        <dbReference type="Proteomes" id="UP000224006"/>
    </source>
</evidence>
<feature type="compositionally biased region" description="Basic and acidic residues" evidence="1">
    <location>
        <begin position="469"/>
        <end position="480"/>
    </location>
</feature>
<feature type="compositionally biased region" description="Basic and acidic residues" evidence="1">
    <location>
        <begin position="992"/>
        <end position="1001"/>
    </location>
</feature>
<dbReference type="GeneID" id="40309496"/>
<feature type="compositionally biased region" description="Basic and acidic residues" evidence="1">
    <location>
        <begin position="1047"/>
        <end position="1056"/>
    </location>
</feature>
<evidence type="ECO:0000256" key="1">
    <source>
        <dbReference type="SAM" id="MobiDB-lite"/>
    </source>
</evidence>
<feature type="region of interest" description="Disordered" evidence="1">
    <location>
        <begin position="778"/>
        <end position="812"/>
    </location>
</feature>
<feature type="compositionally biased region" description="Low complexity" evidence="1">
    <location>
        <begin position="1141"/>
        <end position="1152"/>
    </location>
</feature>
<feature type="region of interest" description="Disordered" evidence="1">
    <location>
        <begin position="256"/>
        <end position="292"/>
    </location>
</feature>
<reference evidence="2 3" key="1">
    <citation type="submission" date="2017-09" db="EMBL/GenBank/DDBJ databases">
        <title>Genome sequencing of Besnoitia besnoiti strain Bb-Ger1.</title>
        <authorList>
            <person name="Schares G."/>
            <person name="Venepally P."/>
            <person name="Lorenzi H.A."/>
        </authorList>
    </citation>
    <scope>NUCLEOTIDE SEQUENCE [LARGE SCALE GENOMIC DNA]</scope>
    <source>
        <strain evidence="2 3">Bb-Ger1</strain>
    </source>
</reference>
<sequence length="1405" mass="147160">MILALHEGAGRRAASEASDEAFEGGGRVQRELQALGRRSDAATAAEAPAGVAPVADAAAAAAPSSSSAVVSAEPHARHREDDRGKVPLSQAPSKSGKKAGGGTWFNFLFGKLRGVHYRHRNAIQLAQSFGTPNQPGKPGPVIGVVVCKGPRNELQGLVVATPRVVERYLLDGRLQQRVALPEPLTCFVGGRIGGVGRVLLCGTQGGRVFILKAETFEQLLELDCRPAYAAAGIPIGEEAADASRGGLTFCRDLRSRAGDAAETRPDPAARPSDGEKPREGGEDPLPHAEARGDASYWPCAPEGVAAAEPLEAAHLAEGEEDLFAPAARAAVESGAAEQAEAAAGGEAAPTPAPAACLAICSLTIKSTFAEFVHFVIAGNARGHVFIWQVPSTKLVHFITYPVERFAPETPLLASHFRDVAYSSSASSLSPRDDREIDPERAPAGDIAPRARREQPQRGDGRCGGAEDDATSRRGAERALAGEESCFEGPALRPAGGDLAGDAPWAAEREPFPGGPLIQAVGSVAEIDVSDDTEEEDAVTRGAFGEGGNQKEKRDKDRKKAKKHSKISKLLPATEKSGGRGGAPASDSSHASLPGRAERSRRSGEEDAVSPPLSPSRKGKHTKKSRSAAKSIFSNLGVVNTGKNTLHAEDRAPPPSLSASQSRRDSRCSEAPSVCTLGGAAAVDFEDAPLGGAAPGDGDAIFMVESRPEPVFQTEGEHGARPRRAPGGGSCEGRGERGAGAEAAEKAGGGGGAALEKYDTLNTDTSAAMFSAVEDAEFQSFPLDAASNAPRARREEDIGSEAPEDATPKFAASSWTADAAARRDGALFLGSARRLRAGVAGGERENGSGEAAGAVEKGKRDDRSAGRSAKLHEFHQTGPSLAASSDEEAMEDVSLADSVSLRRGESDSEVSSRLPSAPVRSREITSIEPCGAAEGGEGLPAASEENGETVSAPRGRKDGNGEAGGSDAGAGRLGGCAQGEENKEEEAAPAEAAEQRGEREGSEASSFAARVNGVGEGEGPGDEVQATKLAEDDTNWLDDESDTESSDEASRGTREEADAPLPRTRRSGSSLLHESGRWRRCQEAETVAGAPSASRASQSPSRSRSTSRERRHECAHAMGAFGQEEEATPDGEAPSSRRRSQADPAAFPDDAWPPEFGYAAARGLSREDDSPRRQEPGASCEGDEQKYVGGLLTVAAFDQLWIGYGDGAVAVFALNDYELLQYSKLASPNISRMEFSKYAEVVLILSGNQLVTVWSARTLQCISQIPTWNLTCGMPLAYLYVLEAPEAWESKVTIILAGCMDGSISVRRLETAREGDGMQFVLIRNYVREVEPQVPISAICIDSWLNAAFVGDASGVVFTLPYVFQLLDPNLVPSAALLPPEEARPSSQGSSRASHESATEQRASLS</sequence>
<feature type="compositionally biased region" description="Basic and acidic residues" evidence="1">
    <location>
        <begin position="1073"/>
        <end position="1082"/>
    </location>
</feature>
<dbReference type="EMBL" id="NWUJ01000003">
    <property type="protein sequence ID" value="PFH36374.1"/>
    <property type="molecule type" value="Genomic_DNA"/>
</dbReference>
<dbReference type="OrthoDB" id="332225at2759"/>
<feature type="compositionally biased region" description="Low complexity" evidence="1">
    <location>
        <begin position="63"/>
        <end position="73"/>
    </location>
</feature>
<feature type="compositionally biased region" description="Basic and acidic residues" evidence="1">
    <location>
        <begin position="855"/>
        <end position="874"/>
    </location>
</feature>
<feature type="compositionally biased region" description="Basic and acidic residues" evidence="1">
    <location>
        <begin position="430"/>
        <end position="460"/>
    </location>
</feature>
<dbReference type="VEuPathDB" id="ToxoDB:BESB_045660"/>
<keyword evidence="3" id="KW-1185">Reference proteome</keyword>
<feature type="compositionally biased region" description="Acidic residues" evidence="1">
    <location>
        <begin position="1031"/>
        <end position="1046"/>
    </location>
</feature>
<dbReference type="SUPFAM" id="SSF50978">
    <property type="entry name" value="WD40 repeat-like"/>
    <property type="match status" value="1"/>
</dbReference>
<feature type="compositionally biased region" description="Basic residues" evidence="1">
    <location>
        <begin position="616"/>
        <end position="626"/>
    </location>
</feature>